<feature type="transmembrane region" description="Helical" evidence="9">
    <location>
        <begin position="418"/>
        <end position="437"/>
    </location>
</feature>
<feature type="transmembrane region" description="Helical" evidence="9">
    <location>
        <begin position="341"/>
        <end position="363"/>
    </location>
</feature>
<keyword evidence="4" id="KW-1003">Cell membrane</keyword>
<keyword evidence="11" id="KW-1185">Reference proteome</keyword>
<organism evidence="10 11">
    <name type="scientific">Denitrificimonas caeni</name>
    <dbReference type="NCBI Taxonomy" id="521720"/>
    <lineage>
        <taxon>Bacteria</taxon>
        <taxon>Pseudomonadati</taxon>
        <taxon>Pseudomonadota</taxon>
        <taxon>Gammaproteobacteria</taxon>
        <taxon>Pseudomonadales</taxon>
        <taxon>Pseudomonadaceae</taxon>
        <taxon>Denitrificimonas</taxon>
    </lineage>
</organism>
<comment type="function">
    <text evidence="9">Component of the transport system for branched-chain amino acids.</text>
</comment>
<gene>
    <name evidence="10" type="primary">brnQ</name>
    <name evidence="10" type="ORF">O6P33_06830</name>
</gene>
<evidence type="ECO:0000313" key="10">
    <source>
        <dbReference type="EMBL" id="WBE24108.1"/>
    </source>
</evidence>
<evidence type="ECO:0000256" key="7">
    <source>
        <dbReference type="ARBA" id="ARBA00022989"/>
    </source>
</evidence>
<feature type="transmembrane region" description="Helical" evidence="9">
    <location>
        <begin position="82"/>
        <end position="104"/>
    </location>
</feature>
<keyword evidence="7 9" id="KW-1133">Transmembrane helix</keyword>
<keyword evidence="5 9" id="KW-0812">Transmembrane</keyword>
<dbReference type="GO" id="GO:0015190">
    <property type="term" value="F:L-leucine transmembrane transporter activity"/>
    <property type="evidence" value="ECO:0007669"/>
    <property type="project" value="TreeGrafter"/>
</dbReference>
<dbReference type="GO" id="GO:0005304">
    <property type="term" value="F:L-valine transmembrane transporter activity"/>
    <property type="evidence" value="ECO:0007669"/>
    <property type="project" value="TreeGrafter"/>
</dbReference>
<feature type="transmembrane region" description="Helical" evidence="9">
    <location>
        <begin position="287"/>
        <end position="306"/>
    </location>
</feature>
<dbReference type="GO" id="GO:0015820">
    <property type="term" value="P:L-leucine transport"/>
    <property type="evidence" value="ECO:0007669"/>
    <property type="project" value="TreeGrafter"/>
</dbReference>
<dbReference type="RefSeq" id="WP_269817049.1">
    <property type="nucleotide sequence ID" value="NZ_CP114976.1"/>
</dbReference>
<feature type="transmembrane region" description="Helical" evidence="9">
    <location>
        <begin position="16"/>
        <end position="35"/>
    </location>
</feature>
<evidence type="ECO:0000256" key="4">
    <source>
        <dbReference type="ARBA" id="ARBA00022475"/>
    </source>
</evidence>
<dbReference type="GO" id="GO:0015818">
    <property type="term" value="P:isoleucine transport"/>
    <property type="evidence" value="ECO:0007669"/>
    <property type="project" value="TreeGrafter"/>
</dbReference>
<keyword evidence="8 9" id="KW-0472">Membrane</keyword>
<dbReference type="AlphaFoldDB" id="A0AAE9VMR1"/>
<dbReference type="InterPro" id="IPR004685">
    <property type="entry name" value="Brnchd-chn_aa_trnsp_Livcs"/>
</dbReference>
<evidence type="ECO:0000313" key="11">
    <source>
        <dbReference type="Proteomes" id="UP001212189"/>
    </source>
</evidence>
<dbReference type="Pfam" id="PF05525">
    <property type="entry name" value="Branch_AA_trans"/>
    <property type="match status" value="1"/>
</dbReference>
<evidence type="ECO:0000256" key="6">
    <source>
        <dbReference type="ARBA" id="ARBA00022970"/>
    </source>
</evidence>
<feature type="transmembrane region" description="Helical" evidence="9">
    <location>
        <begin position="375"/>
        <end position="398"/>
    </location>
</feature>
<dbReference type="Proteomes" id="UP001212189">
    <property type="component" value="Chromosome"/>
</dbReference>
<dbReference type="KEGG" id="dce:O6P33_06830"/>
<accession>A0AAE9VMR1</accession>
<comment type="subcellular location">
    <subcellularLocation>
        <location evidence="9">Cell inner membrane</location>
        <topology evidence="9">Multi-pass membrane protein</topology>
    </subcellularLocation>
    <subcellularLocation>
        <location evidence="1">Cell membrane</location>
        <topology evidence="1">Multi-pass membrane protein</topology>
    </subcellularLocation>
</comment>
<evidence type="ECO:0000256" key="2">
    <source>
        <dbReference type="ARBA" id="ARBA00008540"/>
    </source>
</evidence>
<feature type="transmembrane region" description="Helical" evidence="9">
    <location>
        <begin position="197"/>
        <end position="221"/>
    </location>
</feature>
<feature type="transmembrane region" description="Helical" evidence="9">
    <location>
        <begin position="47"/>
        <end position="70"/>
    </location>
</feature>
<evidence type="ECO:0000256" key="3">
    <source>
        <dbReference type="ARBA" id="ARBA00022448"/>
    </source>
</evidence>
<evidence type="ECO:0000256" key="1">
    <source>
        <dbReference type="ARBA" id="ARBA00004651"/>
    </source>
</evidence>
<feature type="transmembrane region" description="Helical" evidence="9">
    <location>
        <begin position="318"/>
        <end position="335"/>
    </location>
</feature>
<feature type="transmembrane region" description="Helical" evidence="9">
    <location>
        <begin position="124"/>
        <end position="144"/>
    </location>
</feature>
<reference evidence="10 11" key="1">
    <citation type="submission" date="2022-12" db="EMBL/GenBank/DDBJ databases">
        <title>Coexistence and Characterization of a Novel Tigecycline Resistance gene tet(X) variant and blaNDM-1 in a Pseudomonas caeni Isolate of Chicken Origin.</title>
        <authorList>
            <person name="Lu X."/>
            <person name="Zhang L."/>
            <person name="Li R."/>
            <person name="Wang Z."/>
        </authorList>
    </citation>
    <scope>NUCLEOTIDE SEQUENCE [LARGE SCALE GENOMIC DNA]</scope>
    <source>
        <strain evidence="10 11">CE14</strain>
    </source>
</reference>
<comment type="similarity">
    <text evidence="2 9">Belongs to the branched chain amino acid transporter family.</text>
</comment>
<evidence type="ECO:0000256" key="9">
    <source>
        <dbReference type="RuleBase" id="RU362122"/>
    </source>
</evidence>
<feature type="transmembrane region" description="Helical" evidence="9">
    <location>
        <begin position="156"/>
        <end position="177"/>
    </location>
</feature>
<evidence type="ECO:0000256" key="8">
    <source>
        <dbReference type="ARBA" id="ARBA00023136"/>
    </source>
</evidence>
<evidence type="ECO:0000256" key="5">
    <source>
        <dbReference type="ARBA" id="ARBA00022692"/>
    </source>
</evidence>
<dbReference type="NCBIfam" id="TIGR00796">
    <property type="entry name" value="livcs"/>
    <property type="match status" value="1"/>
</dbReference>
<sequence>MNTTTATSSHFSRRDVFALGFMTFALFLGAGNIIFPAESGLQAGTTVWHAALGFLLTGVGLPLLTVVALARVGGGLTELTQPLGNAVGTILAVAVYLAIGPFFATPRTAVVSYEIGVVPFFGSSSTGLLLYSTAYFALVLYLAITPNKIIDRIGTVITPVLLAALAILGGAAFLQPAGAVGQALGLYQQEAFLQGFLQGYLTMDALGALAFGVVIATALRSKGVHAAGSITRYSIYAGLIAAVGLSAVYLSLFYLGATSQGIASEAQNGGQVLALYVQHVFGPVGNLLLALVIALACLTTAVGLLVACGEFFSQRLNIAYKYVVLFFVLFSWGVSNQGLEQLIQVSIPVLTGLYPLAIVLVVLSLLDRCWHSTALVFRGTMLVTLVFGVVDGLAAAGLASWVPELFHQLPLAQQQMGWLVPAIVVMLGLTVVDRYYARDALAH</sequence>
<proteinExistence type="inferred from homology"/>
<keyword evidence="6 9" id="KW-0029">Amino-acid transport</keyword>
<dbReference type="PANTHER" id="PTHR30588:SF0">
    <property type="entry name" value="BRANCHED-CHAIN AMINO ACID PERMEASE BRNQ"/>
    <property type="match status" value="1"/>
</dbReference>
<dbReference type="GO" id="GO:0015188">
    <property type="term" value="F:L-isoleucine transmembrane transporter activity"/>
    <property type="evidence" value="ECO:0007669"/>
    <property type="project" value="TreeGrafter"/>
</dbReference>
<name>A0AAE9VMR1_9GAMM</name>
<keyword evidence="3 9" id="KW-0813">Transport</keyword>
<dbReference type="GO" id="GO:0005886">
    <property type="term" value="C:plasma membrane"/>
    <property type="evidence" value="ECO:0007669"/>
    <property type="project" value="UniProtKB-SubCell"/>
</dbReference>
<protein>
    <recommendedName>
        <fullName evidence="9">Branched-chain amino acid transport system carrier protein</fullName>
    </recommendedName>
</protein>
<dbReference type="PANTHER" id="PTHR30588">
    <property type="entry name" value="BRANCHED-CHAIN AMINO ACID TRANSPORT SYSTEM 2 CARRIER PROTEIN"/>
    <property type="match status" value="1"/>
</dbReference>
<dbReference type="EMBL" id="CP114976">
    <property type="protein sequence ID" value="WBE24108.1"/>
    <property type="molecule type" value="Genomic_DNA"/>
</dbReference>
<feature type="transmembrane region" description="Helical" evidence="9">
    <location>
        <begin position="233"/>
        <end position="255"/>
    </location>
</feature>